<organism evidence="3 4">
    <name type="scientific">Tetradesmus obliquus</name>
    <name type="common">Green alga</name>
    <name type="synonym">Acutodesmus obliquus</name>
    <dbReference type="NCBI Taxonomy" id="3088"/>
    <lineage>
        <taxon>Eukaryota</taxon>
        <taxon>Viridiplantae</taxon>
        <taxon>Chlorophyta</taxon>
        <taxon>core chlorophytes</taxon>
        <taxon>Chlorophyceae</taxon>
        <taxon>CS clade</taxon>
        <taxon>Sphaeropleales</taxon>
        <taxon>Scenedesmaceae</taxon>
        <taxon>Tetradesmus</taxon>
    </lineage>
</organism>
<sequence length="405" mass="42962">MAWTWDTRYSAWSSQVSIRGVFVLTREESVNNVTTSIQTLRPRVSGYLNLWSKAYPGPGFSGRYDWSGELELSPDPFTEWQDAAELLHTNSSSSNSTNPPAGTRHRILLQDASNATSTGMVPVQGRVAVKESKAPVDPSSSNSPAGTVALDDSGDITLICLNGVCPPSLTGLPGVAETPDSGETGGSGQTQNPVGAVTGMRLLIILLAALVAPAGLAICATGVAAVVLKRRRKEKEDEQARDARLKRLHTHKEGQIAGRQEQQQQQQQQELQLQGRQGVKQSWRSVDGGDASWVPGVSPSPAVLRRSTAGGSYSGSDEFTDANLALQQQQQEAIASSSIERLQPGETGFGSMPGGVNRFAAMVTMPPGRDSMDGFGVERSRGSRWSLAGSVAGMASSVAAAVRFR</sequence>
<accession>A0ABY8UBI7</accession>
<keyword evidence="2" id="KW-0812">Transmembrane</keyword>
<keyword evidence="4" id="KW-1185">Reference proteome</keyword>
<feature type="compositionally biased region" description="Low complexity" evidence="1">
    <location>
        <begin position="258"/>
        <end position="277"/>
    </location>
</feature>
<dbReference type="Proteomes" id="UP001244341">
    <property type="component" value="Chromosome 10b"/>
</dbReference>
<protein>
    <submittedName>
        <fullName evidence="3">Uncharacterized protein</fullName>
    </submittedName>
</protein>
<gene>
    <name evidence="3" type="ORF">OEZ85_003511</name>
</gene>
<keyword evidence="2" id="KW-0472">Membrane</keyword>
<proteinExistence type="predicted"/>
<feature type="transmembrane region" description="Helical" evidence="2">
    <location>
        <begin position="202"/>
        <end position="228"/>
    </location>
</feature>
<evidence type="ECO:0000256" key="2">
    <source>
        <dbReference type="SAM" id="Phobius"/>
    </source>
</evidence>
<reference evidence="3 4" key="1">
    <citation type="submission" date="2023-05" db="EMBL/GenBank/DDBJ databases">
        <title>A 100% complete, gapless, phased diploid assembly of the Scenedesmus obliquus UTEX 3031 genome.</title>
        <authorList>
            <person name="Biondi T.C."/>
            <person name="Hanschen E.R."/>
            <person name="Kwon T."/>
            <person name="Eng W."/>
            <person name="Kruse C.P.S."/>
            <person name="Koehler S.I."/>
            <person name="Kunde Y."/>
            <person name="Gleasner C.D."/>
            <person name="You Mak K.T."/>
            <person name="Polle J."/>
            <person name="Hovde B.T."/>
            <person name="Starkenburg S.R."/>
        </authorList>
    </citation>
    <scope>NUCLEOTIDE SEQUENCE [LARGE SCALE GENOMIC DNA]</scope>
    <source>
        <strain evidence="3 4">DOE0152z</strain>
    </source>
</reference>
<feature type="region of interest" description="Disordered" evidence="1">
    <location>
        <begin position="254"/>
        <end position="316"/>
    </location>
</feature>
<evidence type="ECO:0000313" key="4">
    <source>
        <dbReference type="Proteomes" id="UP001244341"/>
    </source>
</evidence>
<dbReference type="EMBL" id="CP126217">
    <property type="protein sequence ID" value="WIA18832.1"/>
    <property type="molecule type" value="Genomic_DNA"/>
</dbReference>
<keyword evidence="2" id="KW-1133">Transmembrane helix</keyword>
<name>A0ABY8UBI7_TETOB</name>
<evidence type="ECO:0000256" key="1">
    <source>
        <dbReference type="SAM" id="MobiDB-lite"/>
    </source>
</evidence>
<evidence type="ECO:0000313" key="3">
    <source>
        <dbReference type="EMBL" id="WIA18832.1"/>
    </source>
</evidence>
<feature type="region of interest" description="Disordered" evidence="1">
    <location>
        <begin position="172"/>
        <end position="192"/>
    </location>
</feature>